<dbReference type="Proteomes" id="UP000265618">
    <property type="component" value="Unassembled WGS sequence"/>
</dbReference>
<protein>
    <submittedName>
        <fullName evidence="7">Uncharacterized protein</fullName>
    </submittedName>
</protein>
<evidence type="ECO:0000256" key="5">
    <source>
        <dbReference type="SAM" id="Coils"/>
    </source>
</evidence>
<dbReference type="GO" id="GO:0005814">
    <property type="term" value="C:centriole"/>
    <property type="evidence" value="ECO:0007669"/>
    <property type="project" value="UniProtKB-SubCell"/>
</dbReference>
<evidence type="ECO:0000256" key="1">
    <source>
        <dbReference type="ARBA" id="ARBA00004114"/>
    </source>
</evidence>
<comment type="caution">
    <text evidence="7">The sequence shown here is derived from an EMBL/GenBank/DDBJ whole genome shotgun (WGS) entry which is preliminary data.</text>
</comment>
<comment type="similarity">
    <text evidence="4">Belongs to the CEP135/TSGA10 family.</text>
</comment>
<evidence type="ECO:0000313" key="8">
    <source>
        <dbReference type="Proteomes" id="UP000265618"/>
    </source>
</evidence>
<feature type="region of interest" description="Disordered" evidence="6">
    <location>
        <begin position="285"/>
        <end position="458"/>
    </location>
</feature>
<organism evidence="7 8">
    <name type="scientific">Kipferlia bialata</name>
    <dbReference type="NCBI Taxonomy" id="797122"/>
    <lineage>
        <taxon>Eukaryota</taxon>
        <taxon>Metamonada</taxon>
        <taxon>Carpediemonas-like organisms</taxon>
        <taxon>Kipferlia</taxon>
    </lineage>
</organism>
<proteinExistence type="inferred from homology"/>
<dbReference type="InterPro" id="IPR051877">
    <property type="entry name" value="Centriole_BasalBody_StrucProt"/>
</dbReference>
<sequence length="806" mass="85537">MEESHEVVSLRAVLREQGFHEPVTFASVPLVTHLLDELLVSRAETHDLAQRVESLTLGLATQSHYVEPLKLDNSRLIAENAMLHASLLETQLTDDIRLPPEGDCRQRERGRRERAALPDMEIGESGEGDADGDGDAEAEPTCQREVLLQRECERLRVCLIDLASDRLQAEALAAVDGDLLASAQLAAARRTAEERERLMVTGTQSHTMALPLDCVPDVSVSVGGTGASGCAGQEKGREVLPHPPLPEDEAQGTRGGMGGMEIDTLGQGGVEVTRGVGYEYAMDSDVYGMSGDGPGDREGERPTSQERERARQALSDWERTLQILTDGESGTEQPQAGVGVDGDGDVDGDGEDDALCSPSTKIPVPQPHPSVSLSAPHSPSPSDLGARVVSPSMPMSASRTPDVASPSVPVSVSVSVSPPLPATHSRVDTHPETETVGSGREGGDGISRTTPQVPPPTVPVSPDVGPSLTCMQSLQSHIQTQTQTQTQGVCLTGVDASHIRVVVEQGTGTGTGSDGEGAEGMPGLSTPPADWGYQSVPLPVASVSYVTGVPGPQGEREGASDVTGMSHDGTDMSHTSTWQPQAGEEQGGPGVVTVTRHTLYSPASESVGGVSEVHTGTVGGCQDDTVDRVPCERVETVETGTEPFGEWVDPAVIVLEGRLDQMQVSLAELSVELRQAQREAHNARGREREARESAEMRDASMLERCRQQYAQILEKEEETESLKVALALCRSQVAAESASAAQRDTRVQELQDVTSKQSEALRELANRVKTLKRRERELVRVAAVGVRLASMADPGLSPQAPTTAAE</sequence>
<feature type="compositionally biased region" description="Polar residues" evidence="6">
    <location>
        <begin position="369"/>
        <end position="381"/>
    </location>
</feature>
<dbReference type="PANTHER" id="PTHR20544">
    <property type="entry name" value="CENTROSOMAL PROTEIN CEP135"/>
    <property type="match status" value="1"/>
</dbReference>
<evidence type="ECO:0000256" key="4">
    <source>
        <dbReference type="ARBA" id="ARBA00038123"/>
    </source>
</evidence>
<feature type="compositionally biased region" description="Basic and acidic residues" evidence="6">
    <location>
        <begin position="98"/>
        <end position="116"/>
    </location>
</feature>
<feature type="region of interest" description="Disordered" evidence="6">
    <location>
        <begin position="98"/>
        <end position="139"/>
    </location>
</feature>
<feature type="compositionally biased region" description="Acidic residues" evidence="6">
    <location>
        <begin position="121"/>
        <end position="138"/>
    </location>
</feature>
<dbReference type="AlphaFoldDB" id="A0A9K3CUG8"/>
<feature type="compositionally biased region" description="Low complexity" evidence="6">
    <location>
        <begin position="401"/>
        <end position="417"/>
    </location>
</feature>
<evidence type="ECO:0000256" key="2">
    <source>
        <dbReference type="ARBA" id="ARBA00022490"/>
    </source>
</evidence>
<reference evidence="7 8" key="1">
    <citation type="journal article" date="2018" name="PLoS ONE">
        <title>The draft genome of Kipferlia bialata reveals reductive genome evolution in fornicate parasites.</title>
        <authorList>
            <person name="Tanifuji G."/>
            <person name="Takabayashi S."/>
            <person name="Kume K."/>
            <person name="Takagi M."/>
            <person name="Nakayama T."/>
            <person name="Kamikawa R."/>
            <person name="Inagaki Y."/>
            <person name="Hashimoto T."/>
        </authorList>
    </citation>
    <scope>NUCLEOTIDE SEQUENCE [LARGE SCALE GENOMIC DNA]</scope>
    <source>
        <strain evidence="7">NY0173</strain>
    </source>
</reference>
<accession>A0A9K3CUG8</accession>
<feature type="region of interest" description="Disordered" evidence="6">
    <location>
        <begin position="549"/>
        <end position="588"/>
    </location>
</feature>
<keyword evidence="8" id="KW-1185">Reference proteome</keyword>
<evidence type="ECO:0000256" key="3">
    <source>
        <dbReference type="ARBA" id="ARBA00023212"/>
    </source>
</evidence>
<feature type="region of interest" description="Disordered" evidence="6">
    <location>
        <begin position="680"/>
        <end position="699"/>
    </location>
</feature>
<feature type="coiled-coil region" evidence="5">
    <location>
        <begin position="754"/>
        <end position="781"/>
    </location>
</feature>
<gene>
    <name evidence="7" type="ORF">KIPB_003809</name>
</gene>
<keyword evidence="2" id="KW-0963">Cytoplasm</keyword>
<evidence type="ECO:0000313" key="7">
    <source>
        <dbReference type="EMBL" id="GIQ82640.1"/>
    </source>
</evidence>
<comment type="subcellular location">
    <subcellularLocation>
        <location evidence="1">Cytoplasm</location>
        <location evidence="1">Cytoskeleton</location>
        <location evidence="1">Microtubule organizing center</location>
        <location evidence="1">Centrosome</location>
        <location evidence="1">Centriole</location>
    </subcellularLocation>
</comment>
<dbReference type="PANTHER" id="PTHR20544:SF0">
    <property type="entry name" value="NUCLEOPROTEIN TPR_MLP1 DOMAIN-CONTAINING PROTEIN"/>
    <property type="match status" value="1"/>
</dbReference>
<keyword evidence="5" id="KW-0175">Coiled coil</keyword>
<keyword evidence="3" id="KW-0206">Cytoskeleton</keyword>
<feature type="compositionally biased region" description="Acidic residues" evidence="6">
    <location>
        <begin position="342"/>
        <end position="354"/>
    </location>
</feature>
<dbReference type="EMBL" id="BDIP01000764">
    <property type="protein sequence ID" value="GIQ82640.1"/>
    <property type="molecule type" value="Genomic_DNA"/>
</dbReference>
<evidence type="ECO:0000256" key="6">
    <source>
        <dbReference type="SAM" id="MobiDB-lite"/>
    </source>
</evidence>
<feature type="region of interest" description="Disordered" evidence="6">
    <location>
        <begin position="228"/>
        <end position="254"/>
    </location>
</feature>
<feature type="compositionally biased region" description="Basic and acidic residues" evidence="6">
    <location>
        <begin position="294"/>
        <end position="319"/>
    </location>
</feature>
<name>A0A9K3CUG8_9EUKA</name>